<dbReference type="Proteomes" id="UP000292082">
    <property type="component" value="Unassembled WGS sequence"/>
</dbReference>
<dbReference type="STRING" id="114155.A0A4Q9NQS0"/>
<organism evidence="1 2">
    <name type="scientific">Dichomitus squalens</name>
    <dbReference type="NCBI Taxonomy" id="114155"/>
    <lineage>
        <taxon>Eukaryota</taxon>
        <taxon>Fungi</taxon>
        <taxon>Dikarya</taxon>
        <taxon>Basidiomycota</taxon>
        <taxon>Agaricomycotina</taxon>
        <taxon>Agaricomycetes</taxon>
        <taxon>Polyporales</taxon>
        <taxon>Polyporaceae</taxon>
        <taxon>Dichomitus</taxon>
    </lineage>
</organism>
<dbReference type="PANTHER" id="PTHR14024:SF49">
    <property type="entry name" value="LIPID STORAGE DROPLETS SURFACE-BINDING PROTEIN 1"/>
    <property type="match status" value="1"/>
</dbReference>
<keyword evidence="2" id="KW-1185">Reference proteome</keyword>
<reference evidence="1 2" key="1">
    <citation type="submission" date="2019-01" db="EMBL/GenBank/DDBJ databases">
        <title>Draft genome sequences of three monokaryotic isolates of the white-rot basidiomycete fungus Dichomitus squalens.</title>
        <authorList>
            <consortium name="DOE Joint Genome Institute"/>
            <person name="Lopez S.C."/>
            <person name="Andreopoulos B."/>
            <person name="Pangilinan J."/>
            <person name="Lipzen A."/>
            <person name="Riley R."/>
            <person name="Ahrendt S."/>
            <person name="Ng V."/>
            <person name="Barry K."/>
            <person name="Daum C."/>
            <person name="Grigoriev I.V."/>
            <person name="Hilden K.S."/>
            <person name="Makela M.R."/>
            <person name="de Vries R.P."/>
        </authorList>
    </citation>
    <scope>NUCLEOTIDE SEQUENCE [LARGE SCALE GENOMIC DNA]</scope>
    <source>
        <strain evidence="1 2">CBS 464.89</strain>
    </source>
</reference>
<evidence type="ECO:0000313" key="1">
    <source>
        <dbReference type="EMBL" id="TBU56699.1"/>
    </source>
</evidence>
<name>A0A4Q9NQS0_9APHY</name>
<proteinExistence type="predicted"/>
<gene>
    <name evidence="1" type="ORF">BD310DRAFT_930879</name>
</gene>
<sequence>MATETQQAPATPELTILSRVGSIPLIADSINSINSTLLNNPYTRPTYTTATEISKRALSYTEPVQQRLAPILTRADGLANKGFDLVEQRFPYPFHTPTEDIFKDLKGRSDAARDVATKTIDARVRTPAYNIAQGIDQSLAPFVDYFAVVVNKVQPNGTPDKPTEVPAEAKFQYQRAYYLSKELSDQLLTYSTEQINQIKAQSAILQRASATAQSLSDLASSSYGAAQARVHSLSDTMLSELQKVQASTAALPGTLQSAFQDVSANLSSTINDLSGILTSPEPLPEKANKVRDTVTERVQPILDTANARVQEILGALKARVSENRQAAQATANEATASVNGNGHA</sequence>
<accession>A0A4Q9NQS0</accession>
<dbReference type="PANTHER" id="PTHR14024">
    <property type="entry name" value="PERILIPIN"/>
    <property type="match status" value="1"/>
</dbReference>
<dbReference type="Gene3D" id="1.20.120.20">
    <property type="entry name" value="Apolipoprotein"/>
    <property type="match status" value="1"/>
</dbReference>
<dbReference type="AlphaFoldDB" id="A0A4Q9NQS0"/>
<evidence type="ECO:0000313" key="2">
    <source>
        <dbReference type="Proteomes" id="UP000292082"/>
    </source>
</evidence>
<protein>
    <submittedName>
        <fullName evidence="1">Uncharacterized protein</fullName>
    </submittedName>
</protein>
<dbReference type="EMBL" id="ML145147">
    <property type="protein sequence ID" value="TBU56699.1"/>
    <property type="molecule type" value="Genomic_DNA"/>
</dbReference>